<dbReference type="Proteomes" id="UP000037923">
    <property type="component" value="Unassembled WGS sequence"/>
</dbReference>
<keyword evidence="3" id="KW-1185">Reference proteome</keyword>
<dbReference type="GO" id="GO:0005737">
    <property type="term" value="C:cytoplasm"/>
    <property type="evidence" value="ECO:0007669"/>
    <property type="project" value="TreeGrafter"/>
</dbReference>
<dbReference type="AlphaFoldDB" id="A0A0M9FSR0"/>
<dbReference type="EMBL" id="LGTL01000025">
    <property type="protein sequence ID" value="KPA75321.1"/>
    <property type="molecule type" value="Genomic_DNA"/>
</dbReference>
<dbReference type="OrthoDB" id="271881at2759"/>
<dbReference type="PANTHER" id="PTHR13391:SF0">
    <property type="entry name" value="PROTEIN MISATO HOMOLOG 1"/>
    <property type="match status" value="1"/>
</dbReference>
<proteinExistence type="predicted"/>
<protein>
    <submittedName>
        <fullName evidence="2">Uncharacterized protein</fullName>
    </submittedName>
</protein>
<dbReference type="InterPro" id="IPR036525">
    <property type="entry name" value="Tubulin/FtsZ_GTPase_sf"/>
</dbReference>
<feature type="region of interest" description="Disordered" evidence="1">
    <location>
        <begin position="172"/>
        <end position="256"/>
    </location>
</feature>
<reference evidence="2 3" key="1">
    <citation type="submission" date="2015-07" db="EMBL/GenBank/DDBJ databases">
        <title>High-quality genome of monoxenous trypanosomatid Leptomonas pyrrhocoris.</title>
        <authorList>
            <person name="Flegontov P."/>
            <person name="Butenko A."/>
            <person name="Firsov S."/>
            <person name="Vlcek C."/>
            <person name="Logacheva M.D."/>
            <person name="Field M."/>
            <person name="Filatov D."/>
            <person name="Flegontova O."/>
            <person name="Gerasimov E."/>
            <person name="Jackson A.P."/>
            <person name="Kelly S."/>
            <person name="Opperdoes F."/>
            <person name="O'Reilly A."/>
            <person name="Votypka J."/>
            <person name="Yurchenko V."/>
            <person name="Lukes J."/>
        </authorList>
    </citation>
    <scope>NUCLEOTIDE SEQUENCE [LARGE SCALE GENOMIC DNA]</scope>
    <source>
        <strain evidence="2">H10</strain>
    </source>
</reference>
<dbReference type="SUPFAM" id="SSF52490">
    <property type="entry name" value="Tubulin nucleotide-binding domain-like"/>
    <property type="match status" value="1"/>
</dbReference>
<dbReference type="EMBL" id="LGTL01000025">
    <property type="protein sequence ID" value="KPA75320.1"/>
    <property type="molecule type" value="Genomic_DNA"/>
</dbReference>
<comment type="caution">
    <text evidence="2">The sequence shown here is derived from an EMBL/GenBank/DDBJ whole genome shotgun (WGS) entry which is preliminary data.</text>
</comment>
<dbReference type="RefSeq" id="XP_015653760.1">
    <property type="nucleotide sequence ID" value="XM_015807678.1"/>
</dbReference>
<gene>
    <name evidence="2" type="ORF">ABB37_08617</name>
</gene>
<evidence type="ECO:0000313" key="3">
    <source>
        <dbReference type="Proteomes" id="UP000037923"/>
    </source>
</evidence>
<feature type="compositionally biased region" description="Basic and acidic residues" evidence="1">
    <location>
        <begin position="198"/>
        <end position="208"/>
    </location>
</feature>
<dbReference type="RefSeq" id="XP_015653759.1">
    <property type="nucleotide sequence ID" value="XM_015807677.1"/>
</dbReference>
<feature type="compositionally biased region" description="Acidic residues" evidence="1">
    <location>
        <begin position="177"/>
        <end position="197"/>
    </location>
</feature>
<dbReference type="PANTHER" id="PTHR13391">
    <property type="entry name" value="MITOCHONDRIAL DISTRIBUTION REGULATOR MISATO"/>
    <property type="match status" value="1"/>
</dbReference>
<sequence length="759" mass="82789">MLGEREVITVAFGNYSSLVAAQWANGTSHYDAHHHTLYRECRTTDVLGGSGGGGDDGSSSSSSSVHPRTHVPRLLLLDAPYSATFDDVAAWEAKYDHDDEEQEQQQERDDARTQNGPRYIDTTSSAASVLWGGSASASAAAASAQLKSQKGDKAARRLDGVVEAVRRHMWAQHGLDVDEEDDDDDDEGTSDDDDEGEERNYARLRRELGIAPYGGTDSTPQRHRRDDAAEQAGEAAEEDTAHHNTPHPKSLTKQQKLTKLKKKLFDTHNTTIPWWQYITTGLGAHSVTSVKPLQHVDATGDIPALHSFGYGIAHLHTDKREEVAALSDAMRTQLEAADQLQGVQCFTDGDGMFGGAAANVLERFWDDAGAKTPVVNTCLFTPLPSWITDRQNSSRVAFRERRIDEVALNRLLATLHLSQHTSAVYIPIPLAQWGEFFRGTTTAGSPAGRPTWLEDERATAQYVAAVMDTALYGVRDGNCANVPQSKRGRDSGKDAHDDAVLRTQGPMYYMDDWCSVVRPAPGLRVAAAMGALPQSIAQSSELWKFLEANPLLPDAPVIDERMSSTKAAEEESTRSTASLKTGFVPLTHAMSTYAPLSSAGQVLGHAVTLRGAGVLPSAVYPPREAMLRYALPLGTATYLPLVTESNYPLSNTFPMELLFADPAATARQLPRGCGSLRSTLKSVDVGAHVLSTYASAPMLREVVEQAKAALRYKMDRYCVAYEMEKDEWRELLDEGLAVYDDYHHAAPSDAEGSEDDETN</sequence>
<dbReference type="GO" id="GO:0007005">
    <property type="term" value="P:mitochondrion organization"/>
    <property type="evidence" value="ECO:0007669"/>
    <property type="project" value="InterPro"/>
</dbReference>
<dbReference type="InterPro" id="IPR049942">
    <property type="entry name" value="DML1/Misato"/>
</dbReference>
<name>A0A0M9FSR0_LEPPY</name>
<dbReference type="Gene3D" id="3.40.50.1440">
    <property type="entry name" value="Tubulin/FtsZ, GTPase domain"/>
    <property type="match status" value="1"/>
</dbReference>
<organism evidence="2 3">
    <name type="scientific">Leptomonas pyrrhocoris</name>
    <name type="common">Firebug parasite</name>
    <dbReference type="NCBI Taxonomy" id="157538"/>
    <lineage>
        <taxon>Eukaryota</taxon>
        <taxon>Discoba</taxon>
        <taxon>Euglenozoa</taxon>
        <taxon>Kinetoplastea</taxon>
        <taxon>Metakinetoplastina</taxon>
        <taxon>Trypanosomatida</taxon>
        <taxon>Trypanosomatidae</taxon>
        <taxon>Leishmaniinae</taxon>
        <taxon>Leptomonas</taxon>
    </lineage>
</organism>
<evidence type="ECO:0000256" key="1">
    <source>
        <dbReference type="SAM" id="MobiDB-lite"/>
    </source>
</evidence>
<feature type="region of interest" description="Disordered" evidence="1">
    <location>
        <begin position="95"/>
        <end position="120"/>
    </location>
</feature>
<dbReference type="OMA" id="QACSFAR"/>
<dbReference type="VEuPathDB" id="TriTrypDB:LpyrH10_25_1150"/>
<dbReference type="GeneID" id="26908901"/>
<feature type="region of interest" description="Disordered" evidence="1">
    <location>
        <begin position="48"/>
        <end position="67"/>
    </location>
</feature>
<accession>A0A0M9FSR0</accession>
<evidence type="ECO:0000313" key="2">
    <source>
        <dbReference type="EMBL" id="KPA75320.1"/>
    </source>
</evidence>